<feature type="signal peptide" evidence="2">
    <location>
        <begin position="1"/>
        <end position="23"/>
    </location>
</feature>
<dbReference type="Pfam" id="PF04966">
    <property type="entry name" value="OprB"/>
    <property type="match status" value="1"/>
</dbReference>
<dbReference type="InterPro" id="IPR052932">
    <property type="entry name" value="OprB_Porin"/>
</dbReference>
<evidence type="ECO:0000256" key="1">
    <source>
        <dbReference type="ARBA" id="ARBA00008769"/>
    </source>
</evidence>
<evidence type="ECO:0000256" key="2">
    <source>
        <dbReference type="RuleBase" id="RU363072"/>
    </source>
</evidence>
<dbReference type="Proteomes" id="UP000318995">
    <property type="component" value="Unassembled WGS sequence"/>
</dbReference>
<comment type="similarity">
    <text evidence="1 2">Belongs to the OprB family.</text>
</comment>
<dbReference type="AlphaFoldDB" id="A0A5C5VRP9"/>
<dbReference type="GO" id="GO:0008643">
    <property type="term" value="P:carbohydrate transport"/>
    <property type="evidence" value="ECO:0007669"/>
    <property type="project" value="InterPro"/>
</dbReference>
<keyword evidence="4" id="KW-1185">Reference proteome</keyword>
<protein>
    <submittedName>
        <fullName evidence="3">Carbohydrate-selective porin, OprB family</fullName>
    </submittedName>
</protein>
<dbReference type="GO" id="GO:0015288">
    <property type="term" value="F:porin activity"/>
    <property type="evidence" value="ECO:0007669"/>
    <property type="project" value="InterPro"/>
</dbReference>
<dbReference type="OrthoDB" id="177316at2"/>
<evidence type="ECO:0000313" key="4">
    <source>
        <dbReference type="Proteomes" id="UP000318995"/>
    </source>
</evidence>
<dbReference type="GO" id="GO:0016020">
    <property type="term" value="C:membrane"/>
    <property type="evidence" value="ECO:0007669"/>
    <property type="project" value="InterPro"/>
</dbReference>
<feature type="chain" id="PRO_5023041744" evidence="2">
    <location>
        <begin position="24"/>
        <end position="409"/>
    </location>
</feature>
<dbReference type="RefSeq" id="WP_146575356.1">
    <property type="nucleotide sequence ID" value="NZ_SJPH01000010.1"/>
</dbReference>
<organism evidence="3 4">
    <name type="scientific">Botrimarina hoheduenensis</name>
    <dbReference type="NCBI Taxonomy" id="2528000"/>
    <lineage>
        <taxon>Bacteria</taxon>
        <taxon>Pseudomonadati</taxon>
        <taxon>Planctomycetota</taxon>
        <taxon>Planctomycetia</taxon>
        <taxon>Pirellulales</taxon>
        <taxon>Lacipirellulaceae</taxon>
        <taxon>Botrimarina</taxon>
    </lineage>
</organism>
<evidence type="ECO:0000313" key="3">
    <source>
        <dbReference type="EMBL" id="TWT40743.1"/>
    </source>
</evidence>
<gene>
    <name evidence="3" type="ORF">Pla111_31610</name>
</gene>
<dbReference type="InterPro" id="IPR038673">
    <property type="entry name" value="OprB_sf"/>
</dbReference>
<sequence length="409" mass="44109" precursor="true">MPFTRCLPALLIVAWGFPQLLGAQPLSGDWYGNRTWIAEQGVTFDLDVAHFYQGVSSGGLNQHAKYGGHGDYVTNVDFGKLGLQEGLFLKVRAEHRFGENVNADTGALLPVAVLADLPVRGDEDLLLTNVLFTQALSEQFAVFFGKLDTLDGDPNAFAHGRGKTQFSNVGFVANPLALRTIPYSTLGCGFAVLGEEGTPLFTYTVLNPTDTASTAGFDELFAEGVAMSAELRLPTSFYGLPGHQLFAGTWSSRDYVSLGQDPRVVLPDVPINEADGSWSAYYNFDQYLFVDPCNEGRGWGLFGRAGVADQQANPLSWFLSFGLGGHNPMSGHGADTFGVGWFVAGSSDQIGPILETVLGPIEDGHGVELFYNWQATSWLNVTPDLQVVVPSRDNVDTALVLGVRAVMQL</sequence>
<comment type="caution">
    <text evidence="3">The sequence shown here is derived from an EMBL/GenBank/DDBJ whole genome shotgun (WGS) entry which is preliminary data.</text>
</comment>
<dbReference type="Gene3D" id="2.40.160.180">
    <property type="entry name" value="Carbohydrate-selective porin OprB"/>
    <property type="match status" value="1"/>
</dbReference>
<name>A0A5C5VRP9_9BACT</name>
<proteinExistence type="inferred from homology"/>
<keyword evidence="2" id="KW-0732">Signal</keyword>
<accession>A0A5C5VRP9</accession>
<dbReference type="EMBL" id="SJPH01000010">
    <property type="protein sequence ID" value="TWT40743.1"/>
    <property type="molecule type" value="Genomic_DNA"/>
</dbReference>
<dbReference type="PANTHER" id="PTHR37944">
    <property type="entry name" value="PORIN B"/>
    <property type="match status" value="1"/>
</dbReference>
<dbReference type="PANTHER" id="PTHR37944:SF1">
    <property type="entry name" value="PORIN B"/>
    <property type="match status" value="1"/>
</dbReference>
<reference evidence="3 4" key="1">
    <citation type="submission" date="2019-02" db="EMBL/GenBank/DDBJ databases">
        <title>Deep-cultivation of Planctomycetes and their phenomic and genomic characterization uncovers novel biology.</title>
        <authorList>
            <person name="Wiegand S."/>
            <person name="Jogler M."/>
            <person name="Boedeker C."/>
            <person name="Pinto D."/>
            <person name="Vollmers J."/>
            <person name="Rivas-Marin E."/>
            <person name="Kohn T."/>
            <person name="Peeters S.H."/>
            <person name="Heuer A."/>
            <person name="Rast P."/>
            <person name="Oberbeckmann S."/>
            <person name="Bunk B."/>
            <person name="Jeske O."/>
            <person name="Meyerdierks A."/>
            <person name="Storesund J.E."/>
            <person name="Kallscheuer N."/>
            <person name="Luecker S."/>
            <person name="Lage O.M."/>
            <person name="Pohl T."/>
            <person name="Merkel B.J."/>
            <person name="Hornburger P."/>
            <person name="Mueller R.-W."/>
            <person name="Bruemmer F."/>
            <person name="Labrenz M."/>
            <person name="Spormann A.M."/>
            <person name="Op Den Camp H."/>
            <person name="Overmann J."/>
            <person name="Amann R."/>
            <person name="Jetten M.S.M."/>
            <person name="Mascher T."/>
            <person name="Medema M.H."/>
            <person name="Devos D.P."/>
            <person name="Kaster A.-K."/>
            <person name="Ovreas L."/>
            <person name="Rohde M."/>
            <person name="Galperin M.Y."/>
            <person name="Jogler C."/>
        </authorList>
    </citation>
    <scope>NUCLEOTIDE SEQUENCE [LARGE SCALE GENOMIC DNA]</scope>
    <source>
        <strain evidence="3 4">Pla111</strain>
    </source>
</reference>
<dbReference type="InterPro" id="IPR007049">
    <property type="entry name" value="Carb-sel_porin_OprB"/>
</dbReference>